<dbReference type="EC" id="2.3.2.27" evidence="4"/>
<dbReference type="Pfam" id="PF24905">
    <property type="entry name" value="TTC3_9th"/>
    <property type="match status" value="1"/>
</dbReference>
<keyword evidence="21" id="KW-1185">Reference proteome</keyword>
<dbReference type="SMART" id="SM00184">
    <property type="entry name" value="RING"/>
    <property type="match status" value="1"/>
</dbReference>
<feature type="compositionally biased region" description="Basic residues" evidence="18">
    <location>
        <begin position="623"/>
        <end position="634"/>
    </location>
</feature>
<dbReference type="Pfam" id="PF13639">
    <property type="entry name" value="zf-RING_2"/>
    <property type="match status" value="1"/>
</dbReference>
<evidence type="ECO:0000256" key="11">
    <source>
        <dbReference type="ARBA" id="ARBA00022884"/>
    </source>
</evidence>
<comment type="catalytic activity">
    <reaction evidence="1">
        <text>S-ubiquitinyl-[E2 ubiquitin-conjugating enzyme]-L-cysteine + [acceptor protein]-L-lysine = [E2 ubiquitin-conjugating enzyme]-L-cysteine + N(6)-ubiquitinyl-[acceptor protein]-L-lysine.</text>
        <dbReference type="EC" id="2.3.2.27"/>
    </reaction>
</comment>
<reference evidence="20 21" key="1">
    <citation type="submission" date="2019-11" db="EMBL/GenBank/DDBJ databases">
        <authorList>
            <person name="Yang C."/>
            <person name="Li F."/>
        </authorList>
    </citation>
    <scope>NUCLEOTIDE SEQUENCE [LARGE SCALE GENOMIC DNA]</scope>
    <source>
        <strain evidence="20">KB4526</strain>
        <tissue evidence="20">Muscle</tissue>
    </source>
</reference>
<dbReference type="GO" id="GO:0031593">
    <property type="term" value="F:polyubiquitin modification-dependent protein binding"/>
    <property type="evidence" value="ECO:0007669"/>
    <property type="project" value="TreeGrafter"/>
</dbReference>
<gene>
    <name evidence="20" type="primary">Dzip3_0</name>
    <name evidence="20" type="ORF">FOF47_R15136</name>
</gene>
<evidence type="ECO:0000256" key="2">
    <source>
        <dbReference type="ARBA" id="ARBA00004496"/>
    </source>
</evidence>
<dbReference type="UniPathway" id="UPA00143"/>
<dbReference type="EMBL" id="VOAJ01004433">
    <property type="protein sequence ID" value="KAF0877248.1"/>
    <property type="molecule type" value="Genomic_DNA"/>
</dbReference>
<dbReference type="Gene3D" id="3.30.40.10">
    <property type="entry name" value="Zinc/RING finger domain, C3HC4 (zinc finger)"/>
    <property type="match status" value="1"/>
</dbReference>
<evidence type="ECO:0000256" key="18">
    <source>
        <dbReference type="SAM" id="MobiDB-lite"/>
    </source>
</evidence>
<dbReference type="AlphaFoldDB" id="A0A6G1AN76"/>
<evidence type="ECO:0000256" key="4">
    <source>
        <dbReference type="ARBA" id="ARBA00012483"/>
    </source>
</evidence>
<dbReference type="PANTHER" id="PTHR15727">
    <property type="entry name" value="RING FINGER PROTEIN 214"/>
    <property type="match status" value="1"/>
</dbReference>
<evidence type="ECO:0000256" key="12">
    <source>
        <dbReference type="ARBA" id="ARBA00023054"/>
    </source>
</evidence>
<dbReference type="InterPro" id="IPR001841">
    <property type="entry name" value="Znf_RING"/>
</dbReference>
<dbReference type="GO" id="GO:0005737">
    <property type="term" value="C:cytoplasm"/>
    <property type="evidence" value="ECO:0007669"/>
    <property type="project" value="UniProtKB-SubCell"/>
</dbReference>
<evidence type="ECO:0000259" key="19">
    <source>
        <dbReference type="PROSITE" id="PS50089"/>
    </source>
</evidence>
<feature type="compositionally biased region" description="Basic and acidic residues" evidence="18">
    <location>
        <begin position="613"/>
        <end position="622"/>
    </location>
</feature>
<keyword evidence="9" id="KW-0833">Ubl conjugation pathway</keyword>
<feature type="compositionally biased region" description="Basic and acidic residues" evidence="18">
    <location>
        <begin position="635"/>
        <end position="656"/>
    </location>
</feature>
<dbReference type="InterPro" id="IPR043866">
    <property type="entry name" value="TTC3/DZIP3_dom"/>
</dbReference>
<keyword evidence="10" id="KW-0862">Zinc</keyword>
<comment type="pathway">
    <text evidence="3">Protein modification; protein ubiquitination.</text>
</comment>
<comment type="caution">
    <text evidence="20">The sequence shown here is derived from an EMBL/GenBank/DDBJ whole genome shotgun (WGS) entry which is preliminary data.</text>
</comment>
<feature type="non-terminal residue" evidence="20">
    <location>
        <position position="1"/>
    </location>
</feature>
<evidence type="ECO:0000256" key="14">
    <source>
        <dbReference type="ARBA" id="ARBA00071921"/>
    </source>
</evidence>
<dbReference type="GO" id="GO:0008270">
    <property type="term" value="F:zinc ion binding"/>
    <property type="evidence" value="ECO:0007669"/>
    <property type="project" value="UniProtKB-KW"/>
</dbReference>
<keyword evidence="11" id="KW-0694">RNA-binding</keyword>
<feature type="domain" description="RING-type" evidence="19">
    <location>
        <begin position="1114"/>
        <end position="1154"/>
    </location>
</feature>
<feature type="compositionally biased region" description="Polar residues" evidence="18">
    <location>
        <begin position="1055"/>
        <end position="1081"/>
    </location>
</feature>
<evidence type="ECO:0000256" key="17">
    <source>
        <dbReference type="SAM" id="Coils"/>
    </source>
</evidence>
<dbReference type="InterPro" id="IPR056870">
    <property type="entry name" value="TTC3/DZIP3/RBM44-like_helical"/>
</dbReference>
<protein>
    <recommendedName>
        <fullName evidence="14">E3 ubiquitin-protein ligase DZIP3</fullName>
        <ecNumber evidence="4">2.3.2.27</ecNumber>
    </recommendedName>
    <alternativeName>
        <fullName evidence="15">RING-type E3 ubiquitin transferase DZIP3</fullName>
    </alternativeName>
</protein>
<evidence type="ECO:0000256" key="13">
    <source>
        <dbReference type="ARBA" id="ARBA00056312"/>
    </source>
</evidence>
<dbReference type="GO" id="GO:0000209">
    <property type="term" value="P:protein polyubiquitination"/>
    <property type="evidence" value="ECO:0007669"/>
    <property type="project" value="InterPro"/>
</dbReference>
<dbReference type="Pfam" id="PF18738">
    <property type="entry name" value="HEPN_DZIP3"/>
    <property type="match status" value="1"/>
</dbReference>
<keyword evidence="20" id="KW-0436">Ligase</keyword>
<name>A0A6G1AN76_CROCR</name>
<dbReference type="GO" id="GO:0061630">
    <property type="term" value="F:ubiquitin protein ligase activity"/>
    <property type="evidence" value="ECO:0007669"/>
    <property type="project" value="UniProtKB-EC"/>
</dbReference>
<dbReference type="GO" id="GO:0016874">
    <property type="term" value="F:ligase activity"/>
    <property type="evidence" value="ECO:0007669"/>
    <property type="project" value="UniProtKB-KW"/>
</dbReference>
<evidence type="ECO:0000313" key="20">
    <source>
        <dbReference type="EMBL" id="KAF0877248.1"/>
    </source>
</evidence>
<evidence type="ECO:0000256" key="5">
    <source>
        <dbReference type="ARBA" id="ARBA00022490"/>
    </source>
</evidence>
<evidence type="ECO:0000313" key="21">
    <source>
        <dbReference type="Proteomes" id="UP000475037"/>
    </source>
</evidence>
<evidence type="ECO:0000256" key="7">
    <source>
        <dbReference type="ARBA" id="ARBA00022723"/>
    </source>
</evidence>
<dbReference type="SUPFAM" id="SSF57850">
    <property type="entry name" value="RING/U-box"/>
    <property type="match status" value="1"/>
</dbReference>
<keyword evidence="6" id="KW-0808">Transferase</keyword>
<dbReference type="FunFam" id="3.30.40.10:FF:000308">
    <property type="entry name" value="E3 ubiquitin-protein ligase DZIP3 isoform X1"/>
    <property type="match status" value="1"/>
</dbReference>
<comment type="subcellular location">
    <subcellularLocation>
        <location evidence="2">Cytoplasm</location>
    </subcellularLocation>
</comment>
<evidence type="ECO:0000256" key="10">
    <source>
        <dbReference type="ARBA" id="ARBA00022833"/>
    </source>
</evidence>
<dbReference type="Pfam" id="PF24525">
    <property type="entry name" value="TTC3"/>
    <property type="match status" value="1"/>
</dbReference>
<comment type="function">
    <text evidence="13">E3 Ubiquitin ligase proteins mediate ubiquitination and subsequent proteasomal degradation of target proteins. E3 ubiquitin ligases accept ubiquitin from an E2 ubiquitin-conjugating enzyme in the form of a thioester and then directly transfers the ubiquitin to targeted substrates. Able to specifically bind RNA.</text>
</comment>
<dbReference type="GO" id="GO:0003723">
    <property type="term" value="F:RNA binding"/>
    <property type="evidence" value="ECO:0007669"/>
    <property type="project" value="UniProtKB-KW"/>
</dbReference>
<dbReference type="InterPro" id="IPR013083">
    <property type="entry name" value="Znf_RING/FYVE/PHD"/>
</dbReference>
<dbReference type="InterPro" id="IPR041249">
    <property type="entry name" value="HEPN_DZIP3"/>
</dbReference>
<feature type="region of interest" description="Disordered" evidence="18">
    <location>
        <begin position="600"/>
        <end position="656"/>
    </location>
</feature>
<accession>A0A6G1AN76</accession>
<evidence type="ECO:0000256" key="16">
    <source>
        <dbReference type="PROSITE-ProRule" id="PRU00175"/>
    </source>
</evidence>
<keyword evidence="7" id="KW-0479">Metal-binding</keyword>
<evidence type="ECO:0000256" key="1">
    <source>
        <dbReference type="ARBA" id="ARBA00000900"/>
    </source>
</evidence>
<keyword evidence="8 16" id="KW-0863">Zinc-finger</keyword>
<evidence type="ECO:0000256" key="3">
    <source>
        <dbReference type="ARBA" id="ARBA00004906"/>
    </source>
</evidence>
<keyword evidence="5" id="KW-0963">Cytoplasm</keyword>
<dbReference type="PANTHER" id="PTHR15727:SF4">
    <property type="entry name" value="E3 UBIQUITIN-PROTEIN LIGASE DZIP3"/>
    <property type="match status" value="1"/>
</dbReference>
<feature type="region of interest" description="Disordered" evidence="18">
    <location>
        <begin position="1054"/>
        <end position="1100"/>
    </location>
</feature>
<dbReference type="InterPro" id="IPR056872">
    <property type="entry name" value="TTC3/DZIP3-like_helical"/>
</dbReference>
<dbReference type="PROSITE" id="PS50089">
    <property type="entry name" value="ZF_RING_2"/>
    <property type="match status" value="1"/>
</dbReference>
<sequence length="1174" mass="134447">DKQEKDTPTSLVSVNLLAEMKKLLNAVNTLPKGVVPHIKKFLEENFSFQIMQREVAANSQNGEEIVPVLTLRFLITQMEAALRNVQATNYTAHQINIGYYLTLLFLYGVALTERGKKEDYTEAENKFLVMKMVIQENEICENFMSLVYFGRGLLRCAQKRYNGGLLEFHKSLQEIGDTNDHWFDVDPTEDEDLPTTFKDLLNDFIKTTESNIMKETICSYLDCERSCEADILKNTNYKGFFQLMCSKSCCVYFHKICWKKFKNLKYPGENDQSFSGRKCLKEGCTGDMVRMLQCDVPGIVKILFEVVRKDEYITIENLGASYKKLMSLKINDTDIRPKISLKFSAKDEMPIFKLDYNYFYHLLHIIIISGTDTVRQIFDEAMPPLLLKKELLIHKSVLEPYYNHLWTNHPLGGAWHLLYPPNKELPQSKQFDLYLLLALIKHLNVFPAPKKGWNMEPPSSDLSKSADILRLCKYRDILLSEILMNGLTESQFNSIWKKVSDILLRLGMKQEDIDKVKENPIENISLDYHQLSIYLGIPVPEIIQRMLSCYQQGIALQSITGSQRIEIEELQNEEELSPPLMEYNINVKSNPEIQLAEMNKDGASIPSESSTESTKDLQEAKSKPKKKKKTKNKKNKESKEEQVPNMVGKEEQLKKEQANLHPVSRFMKDDASDIQEDSATEDKFYSLDELHILDMIEQGSTSKVTTEYGETEKEKLARQQQLYKLHYQCEDFKRQLKTVTFRWQENQIQIKKKDKIIASLNQQVAFGVNKVSKLQRQSHAKDNEIKNLKEQLSMKRSQWEMEKHNLESTIKTYLNKLNAETSRALTAEVYFLQCRRDFGLLHLEQTEKECLSQLARVTHMAASNLESLQLKAAVESWNAIVTDVRNKIAFLRTQYNEQINKVKQGFALSTLPPIQLPPPPPNPEILMQQFLGRPLVKESFFRPILTVPQMPAVCPGVISAPGQPRAPLMTGIAWTVPAPVGEAMPPPSAGLGSDPPMMNWERIIDRLKTAFPQQTRKELTDFLRKLKDIHGKSLSGLTFDEIVYKISQFIDPKRSQSQGKSVPNGNCVSPSLTPPQSNASQPPKPAWRPLSSQGPATWEGANNLDEEEDEEEPCVICHENLSPENLSVLPCAHKFHSQCIRPWLMQQGTCPTCRLHVLLPEEFPGHPGRHLPKI</sequence>
<dbReference type="Proteomes" id="UP000475037">
    <property type="component" value="Unassembled WGS sequence"/>
</dbReference>
<organism evidence="20 21">
    <name type="scientific">Crocuta crocuta</name>
    <name type="common">Spotted hyena</name>
    <dbReference type="NCBI Taxonomy" id="9678"/>
    <lineage>
        <taxon>Eukaryota</taxon>
        <taxon>Metazoa</taxon>
        <taxon>Chordata</taxon>
        <taxon>Craniata</taxon>
        <taxon>Vertebrata</taxon>
        <taxon>Euteleostomi</taxon>
        <taxon>Mammalia</taxon>
        <taxon>Eutheria</taxon>
        <taxon>Laurasiatheria</taxon>
        <taxon>Carnivora</taxon>
        <taxon>Feliformia</taxon>
        <taxon>Hyaenidae</taxon>
        <taxon>Crocuta</taxon>
    </lineage>
</organism>
<keyword evidence="12 17" id="KW-0175">Coiled coil</keyword>
<dbReference type="CDD" id="cd16460">
    <property type="entry name" value="RING-H2_DZIP3"/>
    <property type="match status" value="1"/>
</dbReference>
<dbReference type="Pfam" id="PF19179">
    <property type="entry name" value="TTC3_DZIP3_dom"/>
    <property type="match status" value="1"/>
</dbReference>
<dbReference type="InterPro" id="IPR033103">
    <property type="entry name" value="DZIP3_RING-H2_finger"/>
</dbReference>
<evidence type="ECO:0000256" key="8">
    <source>
        <dbReference type="ARBA" id="ARBA00022771"/>
    </source>
</evidence>
<evidence type="ECO:0000256" key="9">
    <source>
        <dbReference type="ARBA" id="ARBA00022786"/>
    </source>
</evidence>
<proteinExistence type="predicted"/>
<feature type="coiled-coil region" evidence="17">
    <location>
        <begin position="771"/>
        <end position="816"/>
    </location>
</feature>
<evidence type="ECO:0000256" key="15">
    <source>
        <dbReference type="ARBA" id="ARBA00078162"/>
    </source>
</evidence>
<evidence type="ECO:0000256" key="6">
    <source>
        <dbReference type="ARBA" id="ARBA00022679"/>
    </source>
</evidence>
<feature type="non-terminal residue" evidence="20">
    <location>
        <position position="1174"/>
    </location>
</feature>